<protein>
    <submittedName>
        <fullName evidence="2">Uncharacterized protein</fullName>
    </submittedName>
</protein>
<evidence type="ECO:0000313" key="2">
    <source>
        <dbReference type="EMBL" id="KAF7389448.1"/>
    </source>
</evidence>
<gene>
    <name evidence="2" type="ORF">H0235_017932</name>
</gene>
<dbReference type="Proteomes" id="UP000600918">
    <property type="component" value="Unassembled WGS sequence"/>
</dbReference>
<organism evidence="2 3">
    <name type="scientific">Vespula pensylvanica</name>
    <name type="common">Western yellow jacket</name>
    <name type="synonym">Wasp</name>
    <dbReference type="NCBI Taxonomy" id="30213"/>
    <lineage>
        <taxon>Eukaryota</taxon>
        <taxon>Metazoa</taxon>
        <taxon>Ecdysozoa</taxon>
        <taxon>Arthropoda</taxon>
        <taxon>Hexapoda</taxon>
        <taxon>Insecta</taxon>
        <taxon>Pterygota</taxon>
        <taxon>Neoptera</taxon>
        <taxon>Endopterygota</taxon>
        <taxon>Hymenoptera</taxon>
        <taxon>Apocrita</taxon>
        <taxon>Aculeata</taxon>
        <taxon>Vespoidea</taxon>
        <taxon>Vespidae</taxon>
        <taxon>Vespinae</taxon>
        <taxon>Vespula</taxon>
    </lineage>
</organism>
<accession>A0A834N0A1</accession>
<comment type="caution">
    <text evidence="2">The sequence shown here is derived from an EMBL/GenBank/DDBJ whole genome shotgun (WGS) entry which is preliminary data.</text>
</comment>
<feature type="compositionally biased region" description="Basic and acidic residues" evidence="1">
    <location>
        <begin position="113"/>
        <end position="124"/>
    </location>
</feature>
<feature type="region of interest" description="Disordered" evidence="1">
    <location>
        <begin position="1"/>
        <end position="20"/>
    </location>
</feature>
<evidence type="ECO:0000313" key="3">
    <source>
        <dbReference type="Proteomes" id="UP000600918"/>
    </source>
</evidence>
<keyword evidence="3" id="KW-1185">Reference proteome</keyword>
<sequence length="207" mass="23681">MEVISTRRYEVRPPPTTNHHGIVVDPENSVALVKEGTKCQSKHFNIALTVILRFIEEDDERNSEEWETRKKKEITTTRQIETRVKRQVVLEDGEVVVDTGPFVTTNTTEDVEQQEHTTEERRTTGDQPQEVEWPVAGKGTTDGIVQKELNETVVRSREEIEERLETEDRQQLGDISDEFDYKGQVKVESLPFPMNSSCSLAFTTSSS</sequence>
<name>A0A834N0A1_VESPE</name>
<dbReference type="EMBL" id="JACSDY010000024">
    <property type="protein sequence ID" value="KAF7389448.1"/>
    <property type="molecule type" value="Genomic_DNA"/>
</dbReference>
<evidence type="ECO:0000256" key="1">
    <source>
        <dbReference type="SAM" id="MobiDB-lite"/>
    </source>
</evidence>
<dbReference type="AlphaFoldDB" id="A0A834N0A1"/>
<proteinExistence type="predicted"/>
<reference evidence="2" key="1">
    <citation type="journal article" date="2020" name="G3 (Bethesda)">
        <title>High-Quality Assemblies for Three Invasive Social Wasps from the &lt;i&gt;Vespula&lt;/i&gt; Genus.</title>
        <authorList>
            <person name="Harrop T.W.R."/>
            <person name="Guhlin J."/>
            <person name="McLaughlin G.M."/>
            <person name="Permina E."/>
            <person name="Stockwell P."/>
            <person name="Gilligan J."/>
            <person name="Le Lec M.F."/>
            <person name="Gruber M.A.M."/>
            <person name="Quinn O."/>
            <person name="Lovegrove M."/>
            <person name="Duncan E.J."/>
            <person name="Remnant E.J."/>
            <person name="Van Eeckhoven J."/>
            <person name="Graham B."/>
            <person name="Knapp R.A."/>
            <person name="Langford K.W."/>
            <person name="Kronenberg Z."/>
            <person name="Press M.O."/>
            <person name="Eacker S.M."/>
            <person name="Wilson-Rankin E.E."/>
            <person name="Purcell J."/>
            <person name="Lester P.J."/>
            <person name="Dearden P.K."/>
        </authorList>
    </citation>
    <scope>NUCLEOTIDE SEQUENCE</scope>
    <source>
        <strain evidence="2">Volc-1</strain>
    </source>
</reference>
<feature type="region of interest" description="Disordered" evidence="1">
    <location>
        <begin position="105"/>
        <end position="135"/>
    </location>
</feature>
<feature type="compositionally biased region" description="Basic and acidic residues" evidence="1">
    <location>
        <begin position="1"/>
        <end position="11"/>
    </location>
</feature>